<keyword evidence="14" id="KW-0539">Nucleus</keyword>
<feature type="region of interest" description="Disordered" evidence="17">
    <location>
        <begin position="810"/>
        <end position="830"/>
    </location>
</feature>
<dbReference type="SMART" id="SM00491">
    <property type="entry name" value="HELICc2"/>
    <property type="match status" value="1"/>
</dbReference>
<evidence type="ECO:0000256" key="8">
    <source>
        <dbReference type="ARBA" id="ARBA00022840"/>
    </source>
</evidence>
<dbReference type="GO" id="GO:0090657">
    <property type="term" value="P:telomeric loop disassembly"/>
    <property type="evidence" value="ECO:0000318"/>
    <property type="project" value="GO_Central"/>
</dbReference>
<evidence type="ECO:0000256" key="9">
    <source>
        <dbReference type="ARBA" id="ARBA00023004"/>
    </source>
</evidence>
<evidence type="ECO:0000256" key="3">
    <source>
        <dbReference type="ARBA" id="ARBA00022723"/>
    </source>
</evidence>
<dbReference type="RefSeq" id="XP_001747518.1">
    <property type="nucleotide sequence ID" value="XM_001747466.1"/>
</dbReference>
<dbReference type="InterPro" id="IPR027417">
    <property type="entry name" value="P-loop_NTPase"/>
</dbReference>
<dbReference type="GO" id="GO:0070182">
    <property type="term" value="F:DNA polymerase binding"/>
    <property type="evidence" value="ECO:0000318"/>
    <property type="project" value="GO_Central"/>
</dbReference>
<evidence type="ECO:0000313" key="19">
    <source>
        <dbReference type="EMBL" id="EDQ87598.1"/>
    </source>
</evidence>
<dbReference type="GO" id="GO:0016818">
    <property type="term" value="F:hydrolase activity, acting on acid anhydrides, in phosphorus-containing anhydrides"/>
    <property type="evidence" value="ECO:0007669"/>
    <property type="project" value="InterPro"/>
</dbReference>
<keyword evidence="9" id="KW-0408">Iron</keyword>
<dbReference type="Pfam" id="PF13307">
    <property type="entry name" value="Helicase_C_2"/>
    <property type="match status" value="1"/>
</dbReference>
<dbReference type="STRING" id="81824.A9V4D9"/>
<keyword evidence="11" id="KW-0238">DNA-binding</keyword>
<evidence type="ECO:0000256" key="2">
    <source>
        <dbReference type="ARBA" id="ARBA00022485"/>
    </source>
</evidence>
<keyword evidence="12" id="KW-0234">DNA repair</keyword>
<dbReference type="Pfam" id="PF23109">
    <property type="entry name" value="ARCH_RTEL1"/>
    <property type="match status" value="1"/>
</dbReference>
<dbReference type="InterPro" id="IPR014013">
    <property type="entry name" value="Helic_SF1/SF2_ATP-bd_DinG/Rad3"/>
</dbReference>
<evidence type="ECO:0000256" key="7">
    <source>
        <dbReference type="ARBA" id="ARBA00022806"/>
    </source>
</evidence>
<evidence type="ECO:0000256" key="11">
    <source>
        <dbReference type="ARBA" id="ARBA00023125"/>
    </source>
</evidence>
<keyword evidence="4" id="KW-0547">Nucleotide-binding</keyword>
<comment type="catalytic activity">
    <reaction evidence="15">
        <text>ATP + H2O = ADP + phosphate + H(+)</text>
        <dbReference type="Rhea" id="RHEA:13065"/>
        <dbReference type="ChEBI" id="CHEBI:15377"/>
        <dbReference type="ChEBI" id="CHEBI:15378"/>
        <dbReference type="ChEBI" id="CHEBI:30616"/>
        <dbReference type="ChEBI" id="CHEBI:43474"/>
        <dbReference type="ChEBI" id="CHEBI:456216"/>
    </reaction>
</comment>
<dbReference type="eggNOG" id="KOG1132">
    <property type="taxonomic scope" value="Eukaryota"/>
</dbReference>
<dbReference type="InterPro" id="IPR010614">
    <property type="entry name" value="RAD3-like_helicase_DEAD"/>
</dbReference>
<dbReference type="Proteomes" id="UP000001357">
    <property type="component" value="Unassembled WGS sequence"/>
</dbReference>
<reference evidence="19 20" key="1">
    <citation type="journal article" date="2008" name="Nature">
        <title>The genome of the choanoflagellate Monosiga brevicollis and the origin of metazoans.</title>
        <authorList>
            <consortium name="JGI Sequencing"/>
            <person name="King N."/>
            <person name="Westbrook M.J."/>
            <person name="Young S.L."/>
            <person name="Kuo A."/>
            <person name="Abedin M."/>
            <person name="Chapman J."/>
            <person name="Fairclough S."/>
            <person name="Hellsten U."/>
            <person name="Isogai Y."/>
            <person name="Letunic I."/>
            <person name="Marr M."/>
            <person name="Pincus D."/>
            <person name="Putnam N."/>
            <person name="Rokas A."/>
            <person name="Wright K.J."/>
            <person name="Zuzow R."/>
            <person name="Dirks W."/>
            <person name="Good M."/>
            <person name="Goodstein D."/>
            <person name="Lemons D."/>
            <person name="Li W."/>
            <person name="Lyons J.B."/>
            <person name="Morris A."/>
            <person name="Nichols S."/>
            <person name="Richter D.J."/>
            <person name="Salamov A."/>
            <person name="Bork P."/>
            <person name="Lim W.A."/>
            <person name="Manning G."/>
            <person name="Miller W.T."/>
            <person name="McGinnis W."/>
            <person name="Shapiro H."/>
            <person name="Tjian R."/>
            <person name="Grigoriev I.V."/>
            <person name="Rokhsar D."/>
        </authorList>
    </citation>
    <scope>NUCLEOTIDE SEQUENCE [LARGE SCALE GENOMIC DNA]</scope>
    <source>
        <strain evidence="20">MX1 / ATCC 50154</strain>
    </source>
</reference>
<dbReference type="PANTHER" id="PTHR11472:SF34">
    <property type="entry name" value="REGULATOR OF TELOMERE ELONGATION HELICASE 1"/>
    <property type="match status" value="1"/>
</dbReference>
<dbReference type="GO" id="GO:0046872">
    <property type="term" value="F:metal ion binding"/>
    <property type="evidence" value="ECO:0007669"/>
    <property type="project" value="UniProtKB-KW"/>
</dbReference>
<dbReference type="Gene3D" id="3.40.50.300">
    <property type="entry name" value="P-loop containing nucleotide triphosphate hydrolases"/>
    <property type="match status" value="2"/>
</dbReference>
<keyword evidence="2" id="KW-0004">4Fe-4S</keyword>
<dbReference type="CDD" id="cd18788">
    <property type="entry name" value="SF2_C_XPD"/>
    <property type="match status" value="1"/>
</dbReference>
<dbReference type="FunFam" id="3.40.50.300:FF:000431">
    <property type="entry name" value="Regulator of telomere elongation helicase 1"/>
    <property type="match status" value="1"/>
</dbReference>
<dbReference type="GO" id="GO:1904430">
    <property type="term" value="P:negative regulation of t-circle formation"/>
    <property type="evidence" value="ECO:0000318"/>
    <property type="project" value="GO_Central"/>
</dbReference>
<evidence type="ECO:0000256" key="12">
    <source>
        <dbReference type="ARBA" id="ARBA00023204"/>
    </source>
</evidence>
<feature type="domain" description="Helicase ATP-binding" evidence="18">
    <location>
        <begin position="1"/>
        <end position="251"/>
    </location>
</feature>
<keyword evidence="8" id="KW-0067">ATP-binding</keyword>
<evidence type="ECO:0000256" key="10">
    <source>
        <dbReference type="ARBA" id="ARBA00023014"/>
    </source>
</evidence>
<dbReference type="GO" id="GO:0003677">
    <property type="term" value="F:DNA binding"/>
    <property type="evidence" value="ECO:0007669"/>
    <property type="project" value="UniProtKB-KW"/>
</dbReference>
<comment type="subcellular location">
    <subcellularLocation>
        <location evidence="1">Nucleus</location>
    </subcellularLocation>
</comment>
<dbReference type="GeneID" id="5892885"/>
<dbReference type="GO" id="GO:0005634">
    <property type="term" value="C:nucleus"/>
    <property type="evidence" value="ECO:0000318"/>
    <property type="project" value="GO_Central"/>
</dbReference>
<keyword evidence="13" id="KW-0413">Isomerase</keyword>
<keyword evidence="3" id="KW-0479">Metal-binding</keyword>
<keyword evidence="20" id="KW-1185">Reference proteome</keyword>
<dbReference type="EMBL" id="CH991558">
    <property type="protein sequence ID" value="EDQ87598.1"/>
    <property type="molecule type" value="Genomic_DNA"/>
</dbReference>
<dbReference type="KEGG" id="mbr:MONBRDRAFT_27129"/>
<keyword evidence="7" id="KW-0347">Helicase</keyword>
<dbReference type="InParanoid" id="A9V4D9"/>
<organism evidence="19 20">
    <name type="scientific">Monosiga brevicollis</name>
    <name type="common">Choanoflagellate</name>
    <dbReference type="NCBI Taxonomy" id="81824"/>
    <lineage>
        <taxon>Eukaryota</taxon>
        <taxon>Choanoflagellata</taxon>
        <taxon>Craspedida</taxon>
        <taxon>Salpingoecidae</taxon>
        <taxon>Monosiga</taxon>
    </lineage>
</organism>
<evidence type="ECO:0000256" key="5">
    <source>
        <dbReference type="ARBA" id="ARBA00022763"/>
    </source>
</evidence>
<dbReference type="AlphaFoldDB" id="A9V4D9"/>
<keyword evidence="6" id="KW-0378">Hydrolase</keyword>
<gene>
    <name evidence="19" type="ORF">MONBRDRAFT_27129</name>
</gene>
<evidence type="ECO:0000313" key="20">
    <source>
        <dbReference type="Proteomes" id="UP000001357"/>
    </source>
</evidence>
<dbReference type="NCBIfam" id="TIGR00604">
    <property type="entry name" value="rad3"/>
    <property type="match status" value="1"/>
</dbReference>
<evidence type="ECO:0000256" key="16">
    <source>
        <dbReference type="ARBA" id="ARBA00073810"/>
    </source>
</evidence>
<keyword evidence="5" id="KW-0227">DNA damage</keyword>
<dbReference type="GO" id="GO:0003678">
    <property type="term" value="F:DNA helicase activity"/>
    <property type="evidence" value="ECO:0000318"/>
    <property type="project" value="GO_Central"/>
</dbReference>
<evidence type="ECO:0000256" key="4">
    <source>
        <dbReference type="ARBA" id="ARBA00022741"/>
    </source>
</evidence>
<name>A9V4D9_MONBE</name>
<evidence type="ECO:0000256" key="14">
    <source>
        <dbReference type="ARBA" id="ARBA00023242"/>
    </source>
</evidence>
<dbReference type="GO" id="GO:0045910">
    <property type="term" value="P:negative regulation of DNA recombination"/>
    <property type="evidence" value="ECO:0000318"/>
    <property type="project" value="GO_Central"/>
</dbReference>
<keyword evidence="10" id="KW-0411">Iron-sulfur</keyword>
<dbReference type="SMART" id="SM00488">
    <property type="entry name" value="DEXDc2"/>
    <property type="match status" value="1"/>
</dbReference>
<dbReference type="PANTHER" id="PTHR11472">
    <property type="entry name" value="DNA REPAIR DEAD HELICASE RAD3/XP-D SUBFAMILY MEMBER"/>
    <property type="match status" value="1"/>
</dbReference>
<evidence type="ECO:0000259" key="18">
    <source>
        <dbReference type="PROSITE" id="PS51193"/>
    </source>
</evidence>
<protein>
    <recommendedName>
        <fullName evidence="16">Regulator of telomere elongation helicase 1 homolog</fullName>
    </recommendedName>
</protein>
<dbReference type="GO" id="GO:0006281">
    <property type="term" value="P:DNA repair"/>
    <property type="evidence" value="ECO:0007669"/>
    <property type="project" value="UniProtKB-KW"/>
</dbReference>
<evidence type="ECO:0000256" key="17">
    <source>
        <dbReference type="SAM" id="MobiDB-lite"/>
    </source>
</evidence>
<evidence type="ECO:0000256" key="6">
    <source>
        <dbReference type="ARBA" id="ARBA00022801"/>
    </source>
</evidence>
<dbReference type="GO" id="GO:0010569">
    <property type="term" value="P:regulation of double-strand break repair via homologous recombination"/>
    <property type="evidence" value="ECO:0000318"/>
    <property type="project" value="GO_Central"/>
</dbReference>
<evidence type="ECO:0000256" key="1">
    <source>
        <dbReference type="ARBA" id="ARBA00004123"/>
    </source>
</evidence>
<dbReference type="PROSITE" id="PS51193">
    <property type="entry name" value="HELICASE_ATP_BIND_2"/>
    <property type="match status" value="1"/>
</dbReference>
<dbReference type="GO" id="GO:0051539">
    <property type="term" value="F:4 iron, 4 sulfur cluster binding"/>
    <property type="evidence" value="ECO:0007669"/>
    <property type="project" value="UniProtKB-KW"/>
</dbReference>
<evidence type="ECO:0000256" key="13">
    <source>
        <dbReference type="ARBA" id="ARBA00023235"/>
    </source>
</evidence>
<proteinExistence type="predicted"/>
<dbReference type="Pfam" id="PF06733">
    <property type="entry name" value="DEAD_2"/>
    <property type="match status" value="1"/>
</dbReference>
<dbReference type="InterPro" id="IPR006555">
    <property type="entry name" value="ATP-dep_Helicase_C"/>
</dbReference>
<dbReference type="InterPro" id="IPR006554">
    <property type="entry name" value="Helicase-like_DEXD_c2"/>
</dbReference>
<sequence length="1029" mass="113702">MPVLKLQGIEVSFPFEPTWSRVSSCLFCEARHTSPMPDITVNKPDELRAELLLSQTVKELKNTDYRARSAVLGSRDQLCVHPEVKTISSNAAKTRVCKIRVNAHDCSFYQNVDPVFRDVDADLATNPHPALDLEDLVQLGERRHACPYFLSRSMQSGADVILLPYNYLIDKQTRASQGIDLNGAVVIFDEAHNIESSCEEAASFDLTSADLAGFLTEIDQLLRVADADRPELSEDRLLLLKKAVLDLEAALDRIELKNGGFKAKGDYMYQFFAEAGISSTTHHDLSELLEQCVMTLLQQQANATGRCYLSKFQDVLKVAFSDAAKTDPRVLEKFYYVHVEEKANRSSQKKTSDWSNSMQKLDKRTVRTLSLWCFSPAFAMKSLMAEGIKTLILTSGTLAPLNSFKAELMTDFPVMLENPHIITGKQVWAGVLPVGPSNARLISNYENRNLPAYKNELGNSLVNFSRIVPAGLLVFFPSYGVMASCVEAWQQPSSTGACIWDRLSQYKTVIVEPREKHEFVAAMHAFYDKIQDPALSGAIFLAVCRGKVSEGLDFANSNGRAVIITGLPYPAVKEPRVVLKRQYMDDACRRRATTLSGQDWYQMQATRAVNQAIGRVIRHRQDYGAIILADSRFADERQRACLPKWLQKHVEVFTKFGEAQRSLTLFFRRAKADPELLSAEQDALREAALKASAPPSHALLGEGTFAAAGRRAARSTGSSRGGVDGTGATTAAPALQIAYDFSDRQHPALQATETPTRPKLVDPSLLQPQAARQPSSNSGGPELLSVPVMAAPQSTARASVSQQLHAAGRSLYQKPGPEPSREDHLSGGADASAVAAATEQRKEAAFAVLKELKRVCTPEKLMQAKQYLKRLRLVRAQPSRKVLVELAVQLYDATDGDSNVLSLIGEQFEGLSKVYWDSAITRLDGGEAPEVVKRLVEPEAEDARAAKRAKLRAVFDEIGRLCGEEAVRRTQEHLTAYRRATPTPPLATLFSALQEALERDARALQLMEGCLPPSKQLEWRRLQTPAPTT</sequence>
<dbReference type="InterPro" id="IPR045028">
    <property type="entry name" value="DinG/Rad3-like"/>
</dbReference>
<dbReference type="InterPro" id="IPR057498">
    <property type="entry name" value="Rtel1_ARCH"/>
</dbReference>
<dbReference type="InterPro" id="IPR013020">
    <property type="entry name" value="Rad3/Chl1-like"/>
</dbReference>
<dbReference type="FunCoup" id="A9V4D9">
    <property type="interactions" value="947"/>
</dbReference>
<accession>A9V4D9</accession>
<evidence type="ECO:0000256" key="15">
    <source>
        <dbReference type="ARBA" id="ARBA00049360"/>
    </source>
</evidence>
<dbReference type="GO" id="GO:0005524">
    <property type="term" value="F:ATP binding"/>
    <property type="evidence" value="ECO:0000318"/>
    <property type="project" value="GO_Central"/>
</dbReference>
<dbReference type="SUPFAM" id="SSF52540">
    <property type="entry name" value="P-loop containing nucleoside triphosphate hydrolases"/>
    <property type="match status" value="1"/>
</dbReference>